<proteinExistence type="predicted"/>
<protein>
    <submittedName>
        <fullName evidence="1">Uncharacterized protein</fullName>
    </submittedName>
</protein>
<dbReference type="AlphaFoldDB" id="A0AB39STE7"/>
<reference evidence="1" key="1">
    <citation type="submission" date="2024-07" db="EMBL/GenBank/DDBJ databases">
        <authorList>
            <person name="Yu S.T."/>
        </authorList>
    </citation>
    <scope>NUCLEOTIDE SEQUENCE</scope>
    <source>
        <strain evidence="1">R44</strain>
    </source>
</reference>
<gene>
    <name evidence="1" type="ORF">AB5J54_14360</name>
</gene>
<dbReference type="EMBL" id="CP163444">
    <property type="protein sequence ID" value="XDQ71625.1"/>
    <property type="molecule type" value="Genomic_DNA"/>
</dbReference>
<dbReference type="RefSeq" id="WP_369144305.1">
    <property type="nucleotide sequence ID" value="NZ_CP163444.1"/>
</dbReference>
<organism evidence="1">
    <name type="scientific">Streptomyces sp. R44</name>
    <dbReference type="NCBI Taxonomy" id="3238633"/>
    <lineage>
        <taxon>Bacteria</taxon>
        <taxon>Bacillati</taxon>
        <taxon>Actinomycetota</taxon>
        <taxon>Actinomycetes</taxon>
        <taxon>Kitasatosporales</taxon>
        <taxon>Streptomycetaceae</taxon>
        <taxon>Streptomyces</taxon>
    </lineage>
</organism>
<evidence type="ECO:0000313" key="1">
    <source>
        <dbReference type="EMBL" id="XDQ71625.1"/>
    </source>
</evidence>
<accession>A0AB39STE7</accession>
<sequence>MAMWRRSKRHQAQQPTPAARMTAALTENMPKAGDFGHEAVQRLGHPVPLLVQNDGDALLELWLEPFGQDYWLRPGEAVRVTSYGRWDDHPFETAHEPGRITVWATSFFATVTDADGNEVPGAHQRPEGKYVP</sequence>
<name>A0AB39STE7_9ACTN</name>